<keyword evidence="2" id="KW-0663">Pyridoxal phosphate</keyword>
<evidence type="ECO:0000256" key="1">
    <source>
        <dbReference type="ARBA" id="ARBA00001933"/>
    </source>
</evidence>
<name>A0A2T8HIE6_9SPHI</name>
<dbReference type="InterPro" id="IPR009006">
    <property type="entry name" value="Ala_racemase/Decarboxylase_C"/>
</dbReference>
<evidence type="ECO:0000256" key="2">
    <source>
        <dbReference type="ARBA" id="ARBA00022898"/>
    </source>
</evidence>
<dbReference type="RefSeq" id="WP_116775790.1">
    <property type="nucleotide sequence ID" value="NZ_QDKG01000003.1"/>
</dbReference>
<dbReference type="InterPro" id="IPR029066">
    <property type="entry name" value="PLP-binding_barrel"/>
</dbReference>
<dbReference type="GO" id="GO:0008836">
    <property type="term" value="F:diaminopimelate decarboxylase activity"/>
    <property type="evidence" value="ECO:0007669"/>
    <property type="project" value="TreeGrafter"/>
</dbReference>
<dbReference type="PANTHER" id="PTHR43727:SF2">
    <property type="entry name" value="GROUP IV DECARBOXYLASE"/>
    <property type="match status" value="1"/>
</dbReference>
<proteinExistence type="predicted"/>
<accession>A0A2T8HIE6</accession>
<dbReference type="Gene3D" id="3.20.20.10">
    <property type="entry name" value="Alanine racemase"/>
    <property type="match status" value="1"/>
</dbReference>
<sequence length="477" mass="53963">MTLTHSKKDNNHLPLTPIIHPWIKGLVANASLLHDAVAKFSSPLNVQSLVPFEENIRAFKSIFDKYQLKHRVYFARKANKCVTYTKQAAKLGEGVDTASFEELAQCLEAGINPAQLISTAAVKTQRLMELAVDNHVTIIIDNLDELALLEKVTESTGKQANISLRVGGFTMDDRTLHTRFGFSISHAQKLILENLAHHPMLNYVGLHFHLNGYSIPERAAAIGQCIQLIDLLAAQNVKTFHLDIGGGYLVNYLSDRSEWENFHTELKRALLNKRSELTYRNDPLGIVKIEDTLHGEAKVYPYYNEVHKEGFLESVLASNVQGYDQPIHQLLRDREIEMRIEPGRSLLDQTGITVARVAFRKHDSDGNLLIGLEMNRTQMKSSSADFLLDPIHLPQNSIDSYDGEQETFGYLVGAYCLEQEFILLRKIKFQAMPVVGDLLVFVNTAGYMMHFFESQAHQFALAENVFYEENERFSLDS</sequence>
<dbReference type="AlphaFoldDB" id="A0A2T8HIE6"/>
<dbReference type="OrthoDB" id="9802241at2"/>
<feature type="domain" description="Orn/DAP/Arg decarboxylase 2 N-terminal" evidence="3">
    <location>
        <begin position="54"/>
        <end position="267"/>
    </location>
</feature>
<organism evidence="4 5">
    <name type="scientific">Sphingobacterium corticibacter</name>
    <dbReference type="NCBI Taxonomy" id="2171749"/>
    <lineage>
        <taxon>Bacteria</taxon>
        <taxon>Pseudomonadati</taxon>
        <taxon>Bacteroidota</taxon>
        <taxon>Sphingobacteriia</taxon>
        <taxon>Sphingobacteriales</taxon>
        <taxon>Sphingobacteriaceae</taxon>
        <taxon>Sphingobacterium</taxon>
    </lineage>
</organism>
<dbReference type="SUPFAM" id="SSF51419">
    <property type="entry name" value="PLP-binding barrel"/>
    <property type="match status" value="1"/>
</dbReference>
<dbReference type="GO" id="GO:0009089">
    <property type="term" value="P:lysine biosynthetic process via diaminopimelate"/>
    <property type="evidence" value="ECO:0007669"/>
    <property type="project" value="TreeGrafter"/>
</dbReference>
<evidence type="ECO:0000313" key="4">
    <source>
        <dbReference type="EMBL" id="PVH25201.1"/>
    </source>
</evidence>
<evidence type="ECO:0000313" key="5">
    <source>
        <dbReference type="Proteomes" id="UP000245627"/>
    </source>
</evidence>
<dbReference type="Pfam" id="PF02784">
    <property type="entry name" value="Orn_Arg_deC_N"/>
    <property type="match status" value="1"/>
</dbReference>
<gene>
    <name evidence="4" type="ORF">DC487_09760</name>
</gene>
<dbReference type="Gene3D" id="2.40.37.10">
    <property type="entry name" value="Lyase, Ornithine Decarboxylase, Chain A, domain 1"/>
    <property type="match status" value="1"/>
</dbReference>
<comment type="caution">
    <text evidence="4">The sequence shown here is derived from an EMBL/GenBank/DDBJ whole genome shotgun (WGS) entry which is preliminary data.</text>
</comment>
<dbReference type="EMBL" id="QDKG01000003">
    <property type="protein sequence ID" value="PVH25201.1"/>
    <property type="molecule type" value="Genomic_DNA"/>
</dbReference>
<evidence type="ECO:0000259" key="3">
    <source>
        <dbReference type="Pfam" id="PF02784"/>
    </source>
</evidence>
<protein>
    <submittedName>
        <fullName evidence="4">Diaminopimelate decarboxylase</fullName>
    </submittedName>
</protein>
<dbReference type="InterPro" id="IPR022644">
    <property type="entry name" value="De-COase2_N"/>
</dbReference>
<comment type="cofactor">
    <cofactor evidence="1">
        <name>pyridoxal 5'-phosphate</name>
        <dbReference type="ChEBI" id="CHEBI:597326"/>
    </cofactor>
</comment>
<reference evidence="4 5" key="1">
    <citation type="submission" date="2018-04" db="EMBL/GenBank/DDBJ databases">
        <title>Sphingobacterium cortibacter sp. nov.</title>
        <authorList>
            <person name="Li Y."/>
        </authorList>
    </citation>
    <scope>NUCLEOTIDE SEQUENCE [LARGE SCALE GENOMIC DNA]</scope>
    <source>
        <strain evidence="4 5">2c-3</strain>
    </source>
</reference>
<dbReference type="Proteomes" id="UP000245627">
    <property type="component" value="Unassembled WGS sequence"/>
</dbReference>
<dbReference type="SUPFAM" id="SSF50621">
    <property type="entry name" value="Alanine racemase C-terminal domain-like"/>
    <property type="match status" value="1"/>
</dbReference>
<keyword evidence="5" id="KW-1185">Reference proteome</keyword>
<dbReference type="PANTHER" id="PTHR43727">
    <property type="entry name" value="DIAMINOPIMELATE DECARBOXYLASE"/>
    <property type="match status" value="1"/>
</dbReference>